<dbReference type="InterPro" id="IPR011035">
    <property type="entry name" value="Ribosomal_bL25/Gln-tRNA_synth"/>
</dbReference>
<evidence type="ECO:0000256" key="4">
    <source>
        <dbReference type="ARBA" id="ARBA00023274"/>
    </source>
</evidence>
<evidence type="ECO:0000259" key="6">
    <source>
        <dbReference type="Pfam" id="PF01386"/>
    </source>
</evidence>
<evidence type="ECO:0000256" key="5">
    <source>
        <dbReference type="HAMAP-Rule" id="MF_01334"/>
    </source>
</evidence>
<reference evidence="8 9" key="1">
    <citation type="submission" date="2016-10" db="EMBL/GenBank/DDBJ databases">
        <authorList>
            <person name="de Groot N.N."/>
        </authorList>
    </citation>
    <scope>NUCLEOTIDE SEQUENCE [LARGE SCALE GENOMIC DNA]</scope>
    <source>
        <strain evidence="8 9">DSM 1283</strain>
    </source>
</reference>
<dbReference type="GO" id="GO:0022625">
    <property type="term" value="C:cytosolic large ribosomal subunit"/>
    <property type="evidence" value="ECO:0007669"/>
    <property type="project" value="TreeGrafter"/>
</dbReference>
<dbReference type="GO" id="GO:0003735">
    <property type="term" value="F:structural constituent of ribosome"/>
    <property type="evidence" value="ECO:0007669"/>
    <property type="project" value="InterPro"/>
</dbReference>
<dbReference type="OrthoDB" id="9790002at2"/>
<dbReference type="InterPro" id="IPR020930">
    <property type="entry name" value="Ribosomal_uL5_bac-type"/>
</dbReference>
<dbReference type="Gene3D" id="2.40.240.10">
    <property type="entry name" value="Ribosomal Protein L25, Chain P"/>
    <property type="match status" value="1"/>
</dbReference>
<comment type="subunit">
    <text evidence="5">Part of the 50S ribosomal subunit; part of the 5S rRNA/L5/L18/L25 subcomplex. Contacts the 5S rRNA. Binds to the 5S rRNA independently of L5 and L18.</text>
</comment>
<dbReference type="Proteomes" id="UP000198806">
    <property type="component" value="Unassembled WGS sequence"/>
</dbReference>
<dbReference type="PANTHER" id="PTHR33284:SF1">
    <property type="entry name" value="RIBOSOMAL PROTEIN L25_GLN-TRNA SYNTHETASE, ANTI-CODON-BINDING DOMAIN-CONTAINING PROTEIN"/>
    <property type="match status" value="1"/>
</dbReference>
<keyword evidence="1 5" id="KW-0699">rRNA-binding</keyword>
<dbReference type="Pfam" id="PF01386">
    <property type="entry name" value="Ribosomal_L25p"/>
    <property type="match status" value="1"/>
</dbReference>
<keyword evidence="4 5" id="KW-0687">Ribonucleoprotein</keyword>
<comment type="function">
    <text evidence="5">This is one of the proteins that binds to the 5S RNA in the ribosome where it forms part of the central protuberance.</text>
</comment>
<protein>
    <recommendedName>
        <fullName evidence="5">Large ribosomal subunit protein bL25</fullName>
    </recommendedName>
    <alternativeName>
        <fullName evidence="5">General stress protein CTC</fullName>
    </alternativeName>
</protein>
<dbReference type="EMBL" id="FOWD01000044">
    <property type="protein sequence ID" value="SFO59527.1"/>
    <property type="molecule type" value="Genomic_DNA"/>
</dbReference>
<evidence type="ECO:0000313" key="9">
    <source>
        <dbReference type="Proteomes" id="UP000198806"/>
    </source>
</evidence>
<evidence type="ECO:0000313" key="8">
    <source>
        <dbReference type="EMBL" id="SFO59527.1"/>
    </source>
</evidence>
<keyword evidence="3 5" id="KW-0689">Ribosomal protein</keyword>
<dbReference type="InterPro" id="IPR020056">
    <property type="entry name" value="Rbsml_bL25/Gln-tRNA_synth_N"/>
</dbReference>
<proteinExistence type="inferred from homology"/>
<dbReference type="NCBIfam" id="TIGR00731">
    <property type="entry name" value="bL25_bact_ctc"/>
    <property type="match status" value="1"/>
</dbReference>
<evidence type="ECO:0000256" key="3">
    <source>
        <dbReference type="ARBA" id="ARBA00022980"/>
    </source>
</evidence>
<dbReference type="GO" id="GO:0008097">
    <property type="term" value="F:5S rRNA binding"/>
    <property type="evidence" value="ECO:0007669"/>
    <property type="project" value="InterPro"/>
</dbReference>
<dbReference type="AlphaFoldDB" id="A0A1I5IG46"/>
<dbReference type="InterPro" id="IPR001021">
    <property type="entry name" value="Ribosomal_bL25_long"/>
</dbReference>
<dbReference type="SUPFAM" id="SSF50715">
    <property type="entry name" value="Ribosomal protein L25-like"/>
    <property type="match status" value="1"/>
</dbReference>
<accession>A0A1I5IG46</accession>
<dbReference type="Pfam" id="PF14693">
    <property type="entry name" value="Ribosomal_TL5_C"/>
    <property type="match status" value="1"/>
</dbReference>
<gene>
    <name evidence="5" type="primary">rplY</name>
    <name evidence="5" type="synonym">ctc</name>
    <name evidence="8" type="ORF">SAMN04489757_14421</name>
</gene>
<dbReference type="RefSeq" id="WP_091688464.1">
    <property type="nucleotide sequence ID" value="NZ_BAABFM010000019.1"/>
</dbReference>
<name>A0A1I5IG46_9FIRM</name>
<dbReference type="Gene3D" id="2.170.120.20">
    <property type="entry name" value="Ribosomal protein L25, beta domain"/>
    <property type="match status" value="1"/>
</dbReference>
<dbReference type="InterPro" id="IPR020057">
    <property type="entry name" value="Ribosomal_bL25_b-dom"/>
</dbReference>
<evidence type="ECO:0000256" key="2">
    <source>
        <dbReference type="ARBA" id="ARBA00022884"/>
    </source>
</evidence>
<feature type="domain" description="Large ribosomal subunit protein bL25 beta" evidence="7">
    <location>
        <begin position="102"/>
        <end position="184"/>
    </location>
</feature>
<dbReference type="InterPro" id="IPR037121">
    <property type="entry name" value="Ribosomal_bL25_C"/>
</dbReference>
<evidence type="ECO:0000256" key="1">
    <source>
        <dbReference type="ARBA" id="ARBA00022730"/>
    </source>
</evidence>
<organism evidence="8 9">
    <name type="scientific">Anaerocolumna aminovalerica</name>
    <dbReference type="NCBI Taxonomy" id="1527"/>
    <lineage>
        <taxon>Bacteria</taxon>
        <taxon>Bacillati</taxon>
        <taxon>Bacillota</taxon>
        <taxon>Clostridia</taxon>
        <taxon>Lachnospirales</taxon>
        <taxon>Lachnospiraceae</taxon>
        <taxon>Anaerocolumna</taxon>
    </lineage>
</organism>
<keyword evidence="9" id="KW-1185">Reference proteome</keyword>
<sequence length="197" mass="21794">MQETPIMEVEARSEIKKGKNKKLRENGFIPGIISGKGMESIPVAVKKDEFRKCLNKFGRNAIIKLNSSDGNEYNVMVKGFQTSPLHYDIIHIDFQKVSLSEEIKAQVPIKITGQELLEAKRLILNRQLDAVLVTGLPQDIPDDIEVDVSNLTPGSTIKLSDLTLPKGLTLSSGSDQLLLSVNDARVQESEEPEEPEA</sequence>
<dbReference type="CDD" id="cd00495">
    <property type="entry name" value="Ribosomal_L25_TL5_CTC"/>
    <property type="match status" value="1"/>
</dbReference>
<keyword evidence="2 5" id="KW-0694">RNA-binding</keyword>
<dbReference type="PANTHER" id="PTHR33284">
    <property type="entry name" value="RIBOSOMAL PROTEIN L25/GLN-TRNA SYNTHETASE, ANTI-CODON-BINDING DOMAIN-CONTAINING PROTEIN"/>
    <property type="match status" value="1"/>
</dbReference>
<feature type="domain" description="Large ribosomal subunit protein bL25 L25" evidence="6">
    <location>
        <begin position="8"/>
        <end position="94"/>
    </location>
</feature>
<evidence type="ECO:0000259" key="7">
    <source>
        <dbReference type="Pfam" id="PF14693"/>
    </source>
</evidence>
<dbReference type="GO" id="GO:0006412">
    <property type="term" value="P:translation"/>
    <property type="evidence" value="ECO:0007669"/>
    <property type="project" value="UniProtKB-UniRule"/>
</dbReference>
<dbReference type="STRING" id="1527.SAMN04489757_14421"/>
<dbReference type="InterPro" id="IPR029751">
    <property type="entry name" value="Ribosomal_L25_dom"/>
</dbReference>
<dbReference type="HAMAP" id="MF_01334">
    <property type="entry name" value="Ribosomal_bL25_CTC"/>
    <property type="match status" value="1"/>
</dbReference>
<comment type="similarity">
    <text evidence="5">Belongs to the bacterial ribosomal protein bL25 family. CTC subfamily.</text>
</comment>